<dbReference type="Proteomes" id="UP000499080">
    <property type="component" value="Unassembled WGS sequence"/>
</dbReference>
<dbReference type="AlphaFoldDB" id="A0A4Y2BNQ1"/>
<evidence type="ECO:0000313" key="2">
    <source>
        <dbReference type="Proteomes" id="UP000499080"/>
    </source>
</evidence>
<accession>A0A4Y2BNQ1</accession>
<sequence>MSVRASFLQQACFTDSWSKFAKLQQSAQYFRKVGCSDSVMAGALPGSLLQLLHQVCHDEAILLPKITGINADGTGFPVSKPASSAGAQLTIFLSSHCGRNSKALFALPGDPSRSRHFPSSQSSLYMVCPHEQ</sequence>
<evidence type="ECO:0000313" key="1">
    <source>
        <dbReference type="EMBL" id="GBL93317.1"/>
    </source>
</evidence>
<keyword evidence="2" id="KW-1185">Reference proteome</keyword>
<dbReference type="EMBL" id="BGPR01000093">
    <property type="protein sequence ID" value="GBL93317.1"/>
    <property type="molecule type" value="Genomic_DNA"/>
</dbReference>
<protein>
    <submittedName>
        <fullName evidence="1">Uncharacterized protein</fullName>
    </submittedName>
</protein>
<gene>
    <name evidence="1" type="ORF">AVEN_219458_1</name>
</gene>
<comment type="caution">
    <text evidence="1">The sequence shown here is derived from an EMBL/GenBank/DDBJ whole genome shotgun (WGS) entry which is preliminary data.</text>
</comment>
<reference evidence="1 2" key="1">
    <citation type="journal article" date="2019" name="Sci. Rep.">
        <title>Orb-weaving spider Araneus ventricosus genome elucidates the spidroin gene catalogue.</title>
        <authorList>
            <person name="Kono N."/>
            <person name="Nakamura H."/>
            <person name="Ohtoshi R."/>
            <person name="Moran D.A.P."/>
            <person name="Shinohara A."/>
            <person name="Yoshida Y."/>
            <person name="Fujiwara M."/>
            <person name="Mori M."/>
            <person name="Tomita M."/>
            <person name="Arakawa K."/>
        </authorList>
    </citation>
    <scope>NUCLEOTIDE SEQUENCE [LARGE SCALE GENOMIC DNA]</scope>
</reference>
<name>A0A4Y2BNQ1_ARAVE</name>
<organism evidence="1 2">
    <name type="scientific">Araneus ventricosus</name>
    <name type="common">Orbweaver spider</name>
    <name type="synonym">Epeira ventricosa</name>
    <dbReference type="NCBI Taxonomy" id="182803"/>
    <lineage>
        <taxon>Eukaryota</taxon>
        <taxon>Metazoa</taxon>
        <taxon>Ecdysozoa</taxon>
        <taxon>Arthropoda</taxon>
        <taxon>Chelicerata</taxon>
        <taxon>Arachnida</taxon>
        <taxon>Araneae</taxon>
        <taxon>Araneomorphae</taxon>
        <taxon>Entelegynae</taxon>
        <taxon>Araneoidea</taxon>
        <taxon>Araneidae</taxon>
        <taxon>Araneus</taxon>
    </lineage>
</organism>
<proteinExistence type="predicted"/>